<keyword evidence="2" id="KW-0902">Two-component regulatory system</keyword>
<dbReference type="AlphaFoldDB" id="A0A4R7NX95"/>
<dbReference type="GO" id="GO:0006355">
    <property type="term" value="P:regulation of DNA-templated transcription"/>
    <property type="evidence" value="ECO:0007669"/>
    <property type="project" value="InterPro"/>
</dbReference>
<dbReference type="CDD" id="cd17537">
    <property type="entry name" value="REC_FixJ"/>
    <property type="match status" value="1"/>
</dbReference>
<evidence type="ECO:0000256" key="4">
    <source>
        <dbReference type="ARBA" id="ARBA00023125"/>
    </source>
</evidence>
<dbReference type="SMART" id="SM00448">
    <property type="entry name" value="REC"/>
    <property type="match status" value="1"/>
</dbReference>
<keyword evidence="3" id="KW-0805">Transcription regulation</keyword>
<dbReference type="InterPro" id="IPR036388">
    <property type="entry name" value="WH-like_DNA-bd_sf"/>
</dbReference>
<dbReference type="SMART" id="SM00421">
    <property type="entry name" value="HTH_LUXR"/>
    <property type="match status" value="1"/>
</dbReference>
<evidence type="ECO:0000259" key="7">
    <source>
        <dbReference type="PROSITE" id="PS50043"/>
    </source>
</evidence>
<feature type="domain" description="Response regulatory" evidence="8">
    <location>
        <begin position="15"/>
        <end position="129"/>
    </location>
</feature>
<dbReference type="InterPro" id="IPR016032">
    <property type="entry name" value="Sig_transdc_resp-reg_C-effctor"/>
</dbReference>
<keyword evidence="4" id="KW-0238">DNA-binding</keyword>
<evidence type="ECO:0000256" key="2">
    <source>
        <dbReference type="ARBA" id="ARBA00023012"/>
    </source>
</evidence>
<dbReference type="Gene3D" id="1.10.10.10">
    <property type="entry name" value="Winged helix-like DNA-binding domain superfamily/Winged helix DNA-binding domain"/>
    <property type="match status" value="1"/>
</dbReference>
<evidence type="ECO:0000259" key="8">
    <source>
        <dbReference type="PROSITE" id="PS50110"/>
    </source>
</evidence>
<comment type="caution">
    <text evidence="9">The sequence shown here is derived from an EMBL/GenBank/DDBJ whole genome shotgun (WGS) entry which is preliminary data.</text>
</comment>
<protein>
    <submittedName>
        <fullName evidence="9">LuxR family two component transcriptional regulator</fullName>
    </submittedName>
</protein>
<dbReference type="InterPro" id="IPR000792">
    <property type="entry name" value="Tscrpt_reg_LuxR_C"/>
</dbReference>
<dbReference type="RefSeq" id="WP_133883369.1">
    <property type="nucleotide sequence ID" value="NZ_MWIN01000013.1"/>
</dbReference>
<dbReference type="Gene3D" id="3.40.50.2300">
    <property type="match status" value="1"/>
</dbReference>
<evidence type="ECO:0000256" key="5">
    <source>
        <dbReference type="ARBA" id="ARBA00023163"/>
    </source>
</evidence>
<proteinExistence type="predicted"/>
<evidence type="ECO:0000256" key="1">
    <source>
        <dbReference type="ARBA" id="ARBA00022553"/>
    </source>
</evidence>
<keyword evidence="1 6" id="KW-0597">Phosphoprotein</keyword>
<dbReference type="PANTHER" id="PTHR44688:SF16">
    <property type="entry name" value="DNA-BINDING TRANSCRIPTIONAL ACTIVATOR DEVR_DOSR"/>
    <property type="match status" value="1"/>
</dbReference>
<accession>A0A4R7NX95</accession>
<dbReference type="Pfam" id="PF00196">
    <property type="entry name" value="GerE"/>
    <property type="match status" value="1"/>
</dbReference>
<feature type="domain" description="HTH luxR-type" evidence="7">
    <location>
        <begin position="145"/>
        <end position="210"/>
    </location>
</feature>
<dbReference type="SUPFAM" id="SSF52172">
    <property type="entry name" value="CheY-like"/>
    <property type="match status" value="1"/>
</dbReference>
<dbReference type="PROSITE" id="PS50110">
    <property type="entry name" value="RESPONSE_REGULATORY"/>
    <property type="match status" value="1"/>
</dbReference>
<gene>
    <name evidence="9" type="ORF">DFR24_4222</name>
</gene>
<sequence length="213" mass="24086">MIQDRVAPRREEEPTVFVVDDESSVRSSLQWLLESIRLKVETFDSAESFLAKIVTDRPGCLVLDVRMPGLSGPELMDRLHEKHFGMPIIFLSGHGDVPLAVHTMKGGAFDFLQKPYNNQQFLERVRNALELDTKNRSMRRQQGDTATRIDGLSGREREILDLVIEGQSNKVIGRALGISYKTVEAHRARLMRKMGVASFAELMQVVLAFRGHP</sequence>
<keyword evidence="5" id="KW-0804">Transcription</keyword>
<dbReference type="PRINTS" id="PR00038">
    <property type="entry name" value="HTHLUXR"/>
</dbReference>
<reference evidence="9 10" key="1">
    <citation type="submission" date="2019-03" db="EMBL/GenBank/DDBJ databases">
        <title>Genomic Encyclopedia of Type Strains, Phase IV (KMG-IV): sequencing the most valuable type-strain genomes for metagenomic binning, comparative biology and taxonomic classification.</title>
        <authorList>
            <person name="Goeker M."/>
        </authorList>
    </citation>
    <scope>NUCLEOTIDE SEQUENCE [LARGE SCALE GENOMIC DNA]</scope>
    <source>
        <strain evidence="9 10">DSM 26377</strain>
    </source>
</reference>
<evidence type="ECO:0000256" key="6">
    <source>
        <dbReference type="PROSITE-ProRule" id="PRU00169"/>
    </source>
</evidence>
<evidence type="ECO:0000313" key="10">
    <source>
        <dbReference type="Proteomes" id="UP000295341"/>
    </source>
</evidence>
<dbReference type="OrthoDB" id="9802186at2"/>
<dbReference type="EMBL" id="SOBT01000011">
    <property type="protein sequence ID" value="TDU25777.1"/>
    <property type="molecule type" value="Genomic_DNA"/>
</dbReference>
<dbReference type="PROSITE" id="PS50043">
    <property type="entry name" value="HTH_LUXR_2"/>
    <property type="match status" value="1"/>
</dbReference>
<organism evidence="9 10">
    <name type="scientific">Panacagrimonas perspica</name>
    <dbReference type="NCBI Taxonomy" id="381431"/>
    <lineage>
        <taxon>Bacteria</taxon>
        <taxon>Pseudomonadati</taxon>
        <taxon>Pseudomonadota</taxon>
        <taxon>Gammaproteobacteria</taxon>
        <taxon>Nevskiales</taxon>
        <taxon>Nevskiaceae</taxon>
        <taxon>Panacagrimonas</taxon>
    </lineage>
</organism>
<keyword evidence="10" id="KW-1185">Reference proteome</keyword>
<name>A0A4R7NX95_9GAMM</name>
<evidence type="ECO:0000313" key="9">
    <source>
        <dbReference type="EMBL" id="TDU25777.1"/>
    </source>
</evidence>
<dbReference type="InterPro" id="IPR011006">
    <property type="entry name" value="CheY-like_superfamily"/>
</dbReference>
<dbReference type="GO" id="GO:0000160">
    <property type="term" value="P:phosphorelay signal transduction system"/>
    <property type="evidence" value="ECO:0007669"/>
    <property type="project" value="UniProtKB-KW"/>
</dbReference>
<dbReference type="Proteomes" id="UP000295341">
    <property type="component" value="Unassembled WGS sequence"/>
</dbReference>
<dbReference type="GO" id="GO:0003677">
    <property type="term" value="F:DNA binding"/>
    <property type="evidence" value="ECO:0007669"/>
    <property type="project" value="UniProtKB-KW"/>
</dbReference>
<dbReference type="PROSITE" id="PS00622">
    <property type="entry name" value="HTH_LUXR_1"/>
    <property type="match status" value="1"/>
</dbReference>
<dbReference type="FunFam" id="3.40.50.2300:FF:000018">
    <property type="entry name" value="DNA-binding transcriptional regulator NtrC"/>
    <property type="match status" value="1"/>
</dbReference>
<dbReference type="PANTHER" id="PTHR44688">
    <property type="entry name" value="DNA-BINDING TRANSCRIPTIONAL ACTIVATOR DEVR_DOSR"/>
    <property type="match status" value="1"/>
</dbReference>
<dbReference type="Pfam" id="PF00072">
    <property type="entry name" value="Response_reg"/>
    <property type="match status" value="1"/>
</dbReference>
<dbReference type="SUPFAM" id="SSF46894">
    <property type="entry name" value="C-terminal effector domain of the bipartite response regulators"/>
    <property type="match status" value="1"/>
</dbReference>
<evidence type="ECO:0000256" key="3">
    <source>
        <dbReference type="ARBA" id="ARBA00023015"/>
    </source>
</evidence>
<dbReference type="InterPro" id="IPR001789">
    <property type="entry name" value="Sig_transdc_resp-reg_receiver"/>
</dbReference>
<dbReference type="CDD" id="cd06170">
    <property type="entry name" value="LuxR_C_like"/>
    <property type="match status" value="1"/>
</dbReference>
<feature type="modified residue" description="4-aspartylphosphate" evidence="6">
    <location>
        <position position="64"/>
    </location>
</feature>